<comment type="caution">
    <text evidence="2">The sequence shown here is derived from an EMBL/GenBank/DDBJ whole genome shotgun (WGS) entry which is preliminary data.</text>
</comment>
<dbReference type="EMBL" id="LLGC01000179">
    <property type="protein sequence ID" value="KQE03582.1"/>
    <property type="molecule type" value="Genomic_DNA"/>
</dbReference>
<protein>
    <submittedName>
        <fullName evidence="2">Uncharacterized protein</fullName>
    </submittedName>
</protein>
<accession>A0AAN5WCS1</accession>
<sequence length="138" mass="15385">MANDKNAPLPQRAAREAKESILNSAPVAAQPLAPKVEAPQVEEPEAEVVEVQQKATEATNFLNDAAPWRKKSTMSEEELMLATKKFSANLPMELYLRLNFIVAIEQLNSPKKLDMTQIVTKALMESTEKTLKKMGYKV</sequence>
<name>A0AAN5WCS1_ACIBA</name>
<proteinExistence type="predicted"/>
<dbReference type="AlphaFoldDB" id="A0AAN5WCS1"/>
<feature type="region of interest" description="Disordered" evidence="1">
    <location>
        <begin position="1"/>
        <end position="43"/>
    </location>
</feature>
<dbReference type="Proteomes" id="UP000051449">
    <property type="component" value="Unassembled WGS sequence"/>
</dbReference>
<evidence type="ECO:0000313" key="2">
    <source>
        <dbReference type="EMBL" id="KQE03582.1"/>
    </source>
</evidence>
<evidence type="ECO:0000256" key="1">
    <source>
        <dbReference type="SAM" id="MobiDB-lite"/>
    </source>
</evidence>
<reference evidence="2 3" key="1">
    <citation type="submission" date="2015-10" db="EMBL/GenBank/DDBJ databases">
        <title>The utility of whole genome sequencing in characterizing Acinetobacter epidemiology and analyzing hospital outbreaks.</title>
        <authorList>
            <person name="Ozer E.A."/>
            <person name="Fitzpatrick M.A."/>
            <person name="Hauser A.R."/>
        </authorList>
    </citation>
    <scope>NUCLEOTIDE SEQUENCE [LARGE SCALE GENOMIC DNA]</scope>
    <source>
        <strain evidence="2 3">ABBL072</strain>
    </source>
</reference>
<dbReference type="RefSeq" id="WP_001262518.1">
    <property type="nucleotide sequence ID" value="NZ_CACSGJ010000042.1"/>
</dbReference>
<gene>
    <name evidence="2" type="ORF">APD33_13280</name>
</gene>
<organism evidence="2 3">
    <name type="scientific">Acinetobacter baumannii</name>
    <dbReference type="NCBI Taxonomy" id="470"/>
    <lineage>
        <taxon>Bacteria</taxon>
        <taxon>Pseudomonadati</taxon>
        <taxon>Pseudomonadota</taxon>
        <taxon>Gammaproteobacteria</taxon>
        <taxon>Moraxellales</taxon>
        <taxon>Moraxellaceae</taxon>
        <taxon>Acinetobacter</taxon>
        <taxon>Acinetobacter calcoaceticus/baumannii complex</taxon>
    </lineage>
</organism>
<evidence type="ECO:0000313" key="3">
    <source>
        <dbReference type="Proteomes" id="UP000051449"/>
    </source>
</evidence>